<dbReference type="Gene3D" id="1.20.5.1300">
    <property type="match status" value="1"/>
</dbReference>
<dbReference type="AlphaFoldDB" id="A0A5S4ZW26"/>
<feature type="binding site" evidence="8">
    <location>
        <position position="417"/>
    </location>
    <ligand>
        <name>Zn(2+)</name>
        <dbReference type="ChEBI" id="CHEBI:29105"/>
    </ligand>
</feature>
<dbReference type="NCBIfam" id="TIGR00069">
    <property type="entry name" value="hisD"/>
    <property type="match status" value="1"/>
</dbReference>
<evidence type="ECO:0000256" key="5">
    <source>
        <dbReference type="ARBA" id="ARBA00022833"/>
    </source>
</evidence>
<comment type="similarity">
    <text evidence="2 8 9">Belongs to the histidinol dehydrogenase family.</text>
</comment>
<accession>A0A5S4ZW26</accession>
<dbReference type="InterPro" id="IPR001692">
    <property type="entry name" value="Histidinol_DH_CS"/>
</dbReference>
<feature type="binding site" evidence="8">
    <location>
        <position position="358"/>
    </location>
    <ligand>
        <name>substrate</name>
    </ligand>
</feature>
<evidence type="ECO:0000256" key="6">
    <source>
        <dbReference type="ARBA" id="ARBA00023002"/>
    </source>
</evidence>
<dbReference type="HAMAP" id="MF_01024">
    <property type="entry name" value="HisD"/>
    <property type="match status" value="1"/>
</dbReference>
<comment type="function">
    <text evidence="1 8">Catalyzes the sequential NAD-dependent oxidations of L-histidinol to L-histidinaldehyde and then to L-histidine.</text>
</comment>
<keyword evidence="8" id="KW-0368">Histidine biosynthesis</keyword>
<feature type="binding site" evidence="8">
    <location>
        <position position="256"/>
    </location>
    <ligand>
        <name>substrate</name>
    </ligand>
</feature>
<dbReference type="InterPro" id="IPR016161">
    <property type="entry name" value="Ald_DH/histidinol_DH"/>
</dbReference>
<evidence type="ECO:0000256" key="4">
    <source>
        <dbReference type="ARBA" id="ARBA00022723"/>
    </source>
</evidence>
<keyword evidence="5 8" id="KW-0862">Zinc</keyword>
<dbReference type="PRINTS" id="PR00083">
    <property type="entry name" value="HOLDHDRGNASE"/>
</dbReference>
<keyword evidence="11" id="KW-1185">Reference proteome</keyword>
<feature type="binding site" evidence="8">
    <location>
        <position position="259"/>
    </location>
    <ligand>
        <name>substrate</name>
    </ligand>
</feature>
<dbReference type="InterPro" id="IPR012131">
    <property type="entry name" value="Hstdl_DH"/>
</dbReference>
<dbReference type="RefSeq" id="WP_166511246.1">
    <property type="nucleotide sequence ID" value="NZ_VNHM01000005.1"/>
</dbReference>
<evidence type="ECO:0000256" key="3">
    <source>
        <dbReference type="ARBA" id="ARBA00012965"/>
    </source>
</evidence>
<dbReference type="GO" id="GO:0004399">
    <property type="term" value="F:histidinol dehydrogenase activity"/>
    <property type="evidence" value="ECO:0007669"/>
    <property type="project" value="UniProtKB-UniRule"/>
</dbReference>
<proteinExistence type="inferred from homology"/>
<comment type="pathway">
    <text evidence="8">Amino-acid biosynthesis; L-histidine biosynthesis; L-histidine from 5-phospho-alpha-D-ribose 1-diphosphate: step 9/9.</text>
</comment>
<keyword evidence="8" id="KW-0520">NAD</keyword>
<dbReference type="EC" id="1.1.1.23" evidence="3 8"/>
<name>A0A5S4ZW26_9FIRM</name>
<comment type="caution">
    <text evidence="10">The sequence shown here is derived from an EMBL/GenBank/DDBJ whole genome shotgun (WGS) entry which is preliminary data.</text>
</comment>
<dbReference type="Gene3D" id="3.40.50.1980">
    <property type="entry name" value="Nitrogenase molybdenum iron protein domain"/>
    <property type="match status" value="2"/>
</dbReference>
<evidence type="ECO:0000256" key="8">
    <source>
        <dbReference type="HAMAP-Rule" id="MF_01024"/>
    </source>
</evidence>
<feature type="binding site" evidence="8">
    <location>
        <position position="259"/>
    </location>
    <ligand>
        <name>Zn(2+)</name>
        <dbReference type="ChEBI" id="CHEBI:29105"/>
    </ligand>
</feature>
<dbReference type="EMBL" id="VNHM01000005">
    <property type="protein sequence ID" value="TYO96268.1"/>
    <property type="molecule type" value="Genomic_DNA"/>
</dbReference>
<evidence type="ECO:0000313" key="11">
    <source>
        <dbReference type="Proteomes" id="UP000323166"/>
    </source>
</evidence>
<feature type="binding site" evidence="8">
    <location>
        <position position="211"/>
    </location>
    <ligand>
        <name>NAD(+)</name>
        <dbReference type="ChEBI" id="CHEBI:57540"/>
    </ligand>
</feature>
<dbReference type="PANTHER" id="PTHR21256:SF2">
    <property type="entry name" value="HISTIDINE BIOSYNTHESIS TRIFUNCTIONAL PROTEIN"/>
    <property type="match status" value="1"/>
</dbReference>
<feature type="binding site" evidence="8">
    <location>
        <position position="358"/>
    </location>
    <ligand>
        <name>Zn(2+)</name>
        <dbReference type="ChEBI" id="CHEBI:29105"/>
    </ligand>
</feature>
<feature type="binding site" evidence="8">
    <location>
        <position position="412"/>
    </location>
    <ligand>
        <name>substrate</name>
    </ligand>
</feature>
<keyword evidence="6 8" id="KW-0560">Oxidoreductase</keyword>
<keyword evidence="8" id="KW-0028">Amino-acid biosynthesis</keyword>
<protein>
    <recommendedName>
        <fullName evidence="3 8">Histidinol dehydrogenase</fullName>
        <shortName evidence="8">HDH</shortName>
        <ecNumber evidence="3 8">1.1.1.23</ecNumber>
    </recommendedName>
</protein>
<keyword evidence="4 8" id="KW-0479">Metal-binding</keyword>
<evidence type="ECO:0000256" key="7">
    <source>
        <dbReference type="ARBA" id="ARBA00049489"/>
    </source>
</evidence>
<comment type="cofactor">
    <cofactor evidence="8">
        <name>Zn(2+)</name>
        <dbReference type="ChEBI" id="CHEBI:29105"/>
    </cofactor>
    <text evidence="8">Binds 1 zinc ion per subunit.</text>
</comment>
<sequence>MIRIITSVDKALSELLQNRTVDLEKVENVVKDIVTAVKNGGDEQLCAITNRLDGTKLSPGGLAVGQDEIKAAYQRVGEGFLTALRLAAQNIYRFHDRQRRNSWIDPQPDGTTLGQMVSPLGRVGIYVPGGKASYPSSVLMNAIPAAVAGVRQIVMVTPPDKSGAVNPHTLVAAAEAGVTEIYRVGGAQAVAALAYGTESIARVDKIVGPGNIYVTAAKRQVFGVVDIDMLAGPSEVLIVADDSARPDFVAADMLAQAEHDELASSILVTPVAALAQKVQQQLNKQLARLTRRQVAEKSINERGAIVITATLDEAVQVANAFAPEHLELMVADPYRWLGSVHGAGAVFLGHFSPEPVGDYIAGPNHVLPTGGTARFFSPLNVDTFTKKTSIIGYSSRALAKDGEHVVALANTEGLTAHAASVQHRLAFLAESTGGELSGVTGINGGVSDKTASNHMLPGLPGMPSIRPGFGNLPGRVPKQKWNEVSPLDFNRLNSIPGEGEKC</sequence>
<dbReference type="Proteomes" id="UP000323166">
    <property type="component" value="Unassembled WGS sequence"/>
</dbReference>
<evidence type="ECO:0000256" key="2">
    <source>
        <dbReference type="ARBA" id="ARBA00010178"/>
    </source>
</evidence>
<feature type="binding site" evidence="8">
    <location>
        <position position="126"/>
    </location>
    <ligand>
        <name>NAD(+)</name>
        <dbReference type="ChEBI" id="CHEBI:57540"/>
    </ligand>
</feature>
<feature type="binding site" evidence="8">
    <location>
        <position position="256"/>
    </location>
    <ligand>
        <name>Zn(2+)</name>
        <dbReference type="ChEBI" id="CHEBI:29105"/>
    </ligand>
</feature>
<dbReference type="CDD" id="cd06572">
    <property type="entry name" value="Histidinol_dh"/>
    <property type="match status" value="1"/>
</dbReference>
<feature type="active site" description="Proton acceptor" evidence="8">
    <location>
        <position position="324"/>
    </location>
</feature>
<dbReference type="UniPathway" id="UPA00031">
    <property type="reaction ID" value="UER00014"/>
</dbReference>
<comment type="catalytic activity">
    <reaction evidence="7 8">
        <text>L-histidinol + 2 NAD(+) + H2O = L-histidine + 2 NADH + 3 H(+)</text>
        <dbReference type="Rhea" id="RHEA:20641"/>
        <dbReference type="ChEBI" id="CHEBI:15377"/>
        <dbReference type="ChEBI" id="CHEBI:15378"/>
        <dbReference type="ChEBI" id="CHEBI:57540"/>
        <dbReference type="ChEBI" id="CHEBI:57595"/>
        <dbReference type="ChEBI" id="CHEBI:57699"/>
        <dbReference type="ChEBI" id="CHEBI:57945"/>
        <dbReference type="EC" id="1.1.1.23"/>
    </reaction>
</comment>
<evidence type="ECO:0000256" key="9">
    <source>
        <dbReference type="RuleBase" id="RU004175"/>
    </source>
</evidence>
<gene>
    <name evidence="8" type="primary">hisD</name>
    <name evidence="10" type="ORF">LX24_01225</name>
</gene>
<dbReference type="Pfam" id="PF00815">
    <property type="entry name" value="Histidinol_dh"/>
    <property type="match status" value="1"/>
</dbReference>
<dbReference type="GO" id="GO:0000105">
    <property type="term" value="P:L-histidine biosynthetic process"/>
    <property type="evidence" value="ECO:0007669"/>
    <property type="project" value="UniProtKB-UniRule"/>
</dbReference>
<feature type="binding site" evidence="8">
    <location>
        <position position="234"/>
    </location>
    <ligand>
        <name>substrate</name>
    </ligand>
</feature>
<dbReference type="PROSITE" id="PS00611">
    <property type="entry name" value="HISOL_DEHYDROGENASE"/>
    <property type="match status" value="1"/>
</dbReference>
<feature type="binding site" evidence="8">
    <location>
        <position position="188"/>
    </location>
    <ligand>
        <name>NAD(+)</name>
        <dbReference type="ChEBI" id="CHEBI:57540"/>
    </ligand>
</feature>
<dbReference type="SUPFAM" id="SSF53720">
    <property type="entry name" value="ALDH-like"/>
    <property type="match status" value="1"/>
</dbReference>
<dbReference type="GO" id="GO:0005829">
    <property type="term" value="C:cytosol"/>
    <property type="evidence" value="ECO:0007669"/>
    <property type="project" value="TreeGrafter"/>
</dbReference>
<feature type="active site" description="Proton acceptor" evidence="8">
    <location>
        <position position="325"/>
    </location>
</feature>
<feature type="binding site" evidence="8">
    <location>
        <position position="417"/>
    </location>
    <ligand>
        <name>substrate</name>
    </ligand>
</feature>
<evidence type="ECO:0000313" key="10">
    <source>
        <dbReference type="EMBL" id="TYO96268.1"/>
    </source>
</evidence>
<dbReference type="FunFam" id="3.40.50.1980:FF:000026">
    <property type="entry name" value="Histidinol dehydrogenase"/>
    <property type="match status" value="1"/>
</dbReference>
<organism evidence="10 11">
    <name type="scientific">Desulfallas thermosapovorans DSM 6562</name>
    <dbReference type="NCBI Taxonomy" id="1121431"/>
    <lineage>
        <taxon>Bacteria</taxon>
        <taxon>Bacillati</taxon>
        <taxon>Bacillota</taxon>
        <taxon>Clostridia</taxon>
        <taxon>Eubacteriales</taxon>
        <taxon>Desulfallaceae</taxon>
        <taxon>Desulfallas</taxon>
    </lineage>
</organism>
<dbReference type="FunFam" id="3.40.50.1980:FF:000001">
    <property type="entry name" value="Histidinol dehydrogenase"/>
    <property type="match status" value="1"/>
</dbReference>
<feature type="binding site" evidence="8">
    <location>
        <position position="325"/>
    </location>
    <ligand>
        <name>substrate</name>
    </ligand>
</feature>
<dbReference type="GO" id="GO:0008270">
    <property type="term" value="F:zinc ion binding"/>
    <property type="evidence" value="ECO:0007669"/>
    <property type="project" value="UniProtKB-UniRule"/>
</dbReference>
<dbReference type="PANTHER" id="PTHR21256">
    <property type="entry name" value="HISTIDINOL DEHYDROGENASE HDH"/>
    <property type="match status" value="1"/>
</dbReference>
<reference evidence="10 11" key="1">
    <citation type="submission" date="2019-07" db="EMBL/GenBank/DDBJ databases">
        <title>Genomic Encyclopedia of Type Strains, Phase I: the one thousand microbial genomes (KMG-I) project.</title>
        <authorList>
            <person name="Kyrpides N."/>
        </authorList>
    </citation>
    <scope>NUCLEOTIDE SEQUENCE [LARGE SCALE GENOMIC DNA]</scope>
    <source>
        <strain evidence="10 11">DSM 6562</strain>
    </source>
</reference>
<evidence type="ECO:0000256" key="1">
    <source>
        <dbReference type="ARBA" id="ARBA00003850"/>
    </source>
</evidence>
<dbReference type="GO" id="GO:0051287">
    <property type="term" value="F:NAD binding"/>
    <property type="evidence" value="ECO:0007669"/>
    <property type="project" value="InterPro"/>
</dbReference>